<evidence type="ECO:0000313" key="1">
    <source>
        <dbReference type="EMBL" id="BCT74448.1"/>
    </source>
</evidence>
<protein>
    <recommendedName>
        <fullName evidence="3">WYL domain-containing protein</fullName>
    </recommendedName>
</protein>
<dbReference type="Proteomes" id="UP001319861">
    <property type="component" value="Chromosome"/>
</dbReference>
<proteinExistence type="predicted"/>
<dbReference type="RefSeq" id="WP_229231193.1">
    <property type="nucleotide sequence ID" value="NZ_AP024525.1"/>
</dbReference>
<sequence length="104" mass="11460">MKIEVIRSGGVAGIRRTGAVEFAMRGPQDPADAEWTALYRQARSERELLPAAGEGTDDGARSPSRVRDAFQWTLRFGRERIEVPDTYLSGALRELAERVLAEGA</sequence>
<accession>A0ABN6FCK2</accession>
<dbReference type="Pfam" id="PF20242">
    <property type="entry name" value="Emfourin"/>
    <property type="match status" value="1"/>
</dbReference>
<dbReference type="EMBL" id="AP024525">
    <property type="protein sequence ID" value="BCT74448.1"/>
    <property type="molecule type" value="Genomic_DNA"/>
</dbReference>
<evidence type="ECO:0000313" key="2">
    <source>
        <dbReference type="Proteomes" id="UP001319861"/>
    </source>
</evidence>
<keyword evidence="2" id="KW-1185">Reference proteome</keyword>
<evidence type="ECO:0008006" key="3">
    <source>
        <dbReference type="Google" id="ProtNLM"/>
    </source>
</evidence>
<gene>
    <name evidence="1" type="ORF">SCMU_02900</name>
</gene>
<reference evidence="1 2" key="1">
    <citation type="journal article" date="2021" name="J. Biosci. Bioeng.">
        <title>Identification and characterization of a chc gene cluster responsible for the aromatization pathway of cyclohexanecarboxylate degradation in Sinomonas cyclohexanicum ATCC 51369.</title>
        <authorList>
            <person name="Yamamoto T."/>
            <person name="Hasegawa Y."/>
            <person name="Lau P.C.K."/>
            <person name="Iwaki H."/>
        </authorList>
    </citation>
    <scope>NUCLEOTIDE SEQUENCE [LARGE SCALE GENOMIC DNA]</scope>
    <source>
        <strain evidence="1 2">ATCC 51369</strain>
    </source>
</reference>
<dbReference type="InterPro" id="IPR049457">
    <property type="entry name" value="Emfourin"/>
</dbReference>
<name>A0ABN6FCK2_SINCY</name>
<organism evidence="1 2">
    <name type="scientific">Sinomonas cyclohexanicum</name>
    <name type="common">Corynebacterium cyclohexanicum</name>
    <dbReference type="NCBI Taxonomy" id="322009"/>
    <lineage>
        <taxon>Bacteria</taxon>
        <taxon>Bacillati</taxon>
        <taxon>Actinomycetota</taxon>
        <taxon>Actinomycetes</taxon>
        <taxon>Micrococcales</taxon>
        <taxon>Micrococcaceae</taxon>
        <taxon>Sinomonas</taxon>
    </lineage>
</organism>